<dbReference type="GeneID" id="19267621"/>
<dbReference type="eggNOG" id="ENOG502QV06">
    <property type="taxonomic scope" value="Eukaryota"/>
</dbReference>
<dbReference type="PRINTS" id="PR00092">
    <property type="entry name" value="TYROSINASE"/>
</dbReference>
<evidence type="ECO:0000259" key="4">
    <source>
        <dbReference type="PROSITE" id="PS00498"/>
    </source>
</evidence>
<dbReference type="GO" id="GO:0046872">
    <property type="term" value="F:metal ion binding"/>
    <property type="evidence" value="ECO:0007669"/>
    <property type="project" value="UniProtKB-KW"/>
</dbReference>
<evidence type="ECO:0000256" key="1">
    <source>
        <dbReference type="ARBA" id="ARBA00022723"/>
    </source>
</evidence>
<proteinExistence type="predicted"/>
<dbReference type="HOGENOM" id="CLU_035914_0_1_1"/>
<dbReference type="PANTHER" id="PTHR11474:SF126">
    <property type="entry name" value="TYROSINASE-LIKE PROTEIN TYR-1-RELATED"/>
    <property type="match status" value="1"/>
</dbReference>
<evidence type="ECO:0000256" key="3">
    <source>
        <dbReference type="SAM" id="Phobius"/>
    </source>
</evidence>
<dbReference type="InterPro" id="IPR002227">
    <property type="entry name" value="Tyrosinase_Cu-bd"/>
</dbReference>
<dbReference type="KEGG" id="pfy:PFICI_02608"/>
<dbReference type="InterPro" id="IPR008922">
    <property type="entry name" value="Di-copper_centre_dom_sf"/>
</dbReference>
<keyword evidence="2" id="KW-0186">Copper</keyword>
<dbReference type="Gene3D" id="1.10.1280.10">
    <property type="entry name" value="Di-copper center containing domain from catechol oxidase"/>
    <property type="match status" value="1"/>
</dbReference>
<feature type="domain" description="Tyrosinase copper-binding" evidence="4">
    <location>
        <begin position="316"/>
        <end position="327"/>
    </location>
</feature>
<accession>W3XEQ4</accession>
<evidence type="ECO:0000313" key="5">
    <source>
        <dbReference type="EMBL" id="ETS84583.1"/>
    </source>
</evidence>
<feature type="transmembrane region" description="Helical" evidence="3">
    <location>
        <begin position="7"/>
        <end position="29"/>
    </location>
</feature>
<gene>
    <name evidence="5" type="ORF">PFICI_02608</name>
</gene>
<dbReference type="Proteomes" id="UP000030651">
    <property type="component" value="Unassembled WGS sequence"/>
</dbReference>
<evidence type="ECO:0000256" key="2">
    <source>
        <dbReference type="ARBA" id="ARBA00023008"/>
    </source>
</evidence>
<dbReference type="STRING" id="1229662.W3XEQ4"/>
<dbReference type="InParanoid" id="W3XEQ4"/>
<dbReference type="Pfam" id="PF00264">
    <property type="entry name" value="Tyrosinase"/>
    <property type="match status" value="1"/>
</dbReference>
<evidence type="ECO:0000313" key="6">
    <source>
        <dbReference type="Proteomes" id="UP000030651"/>
    </source>
</evidence>
<dbReference type="OMA" id="RTEWYIN"/>
<keyword evidence="6" id="KW-1185">Reference proteome</keyword>
<reference evidence="6" key="1">
    <citation type="journal article" date="2015" name="BMC Genomics">
        <title>Genomic and transcriptomic analysis of the endophytic fungus Pestalotiopsis fici reveals its lifestyle and high potential for synthesis of natural products.</title>
        <authorList>
            <person name="Wang X."/>
            <person name="Zhang X."/>
            <person name="Liu L."/>
            <person name="Xiang M."/>
            <person name="Wang W."/>
            <person name="Sun X."/>
            <person name="Che Y."/>
            <person name="Guo L."/>
            <person name="Liu G."/>
            <person name="Guo L."/>
            <person name="Wang C."/>
            <person name="Yin W.B."/>
            <person name="Stadler M."/>
            <person name="Zhang X."/>
            <person name="Liu X."/>
        </authorList>
    </citation>
    <scope>NUCLEOTIDE SEQUENCE [LARGE SCALE GENOMIC DNA]</scope>
    <source>
        <strain evidence="6">W106-1 / CGMCC3.15140</strain>
    </source>
</reference>
<keyword evidence="3" id="KW-1133">Transmembrane helix</keyword>
<dbReference type="GO" id="GO:0016491">
    <property type="term" value="F:oxidoreductase activity"/>
    <property type="evidence" value="ECO:0007669"/>
    <property type="project" value="InterPro"/>
</dbReference>
<keyword evidence="3" id="KW-0812">Transmembrane</keyword>
<protein>
    <recommendedName>
        <fullName evidence="4">Tyrosinase copper-binding domain-containing protein</fullName>
    </recommendedName>
</protein>
<dbReference type="InterPro" id="IPR050316">
    <property type="entry name" value="Tyrosinase/Hemocyanin"/>
</dbReference>
<organism evidence="5 6">
    <name type="scientific">Pestalotiopsis fici (strain W106-1 / CGMCC3.15140)</name>
    <dbReference type="NCBI Taxonomy" id="1229662"/>
    <lineage>
        <taxon>Eukaryota</taxon>
        <taxon>Fungi</taxon>
        <taxon>Dikarya</taxon>
        <taxon>Ascomycota</taxon>
        <taxon>Pezizomycotina</taxon>
        <taxon>Sordariomycetes</taxon>
        <taxon>Xylariomycetidae</taxon>
        <taxon>Amphisphaeriales</taxon>
        <taxon>Sporocadaceae</taxon>
        <taxon>Pestalotiopsis</taxon>
    </lineage>
</organism>
<dbReference type="RefSeq" id="XP_007829380.1">
    <property type="nucleotide sequence ID" value="XM_007831189.1"/>
</dbReference>
<sequence length="399" mass="45203">MLSLQSLAALVCNVIVHLLFLNGVAPLLLRSTVVAALSVSHTQSSRLLEARANESCRDPLVRTEWYINFSNQVMFLIFTKFIDRRRMSANQQDSYIAALKCMLEKPAEEYPVVPAASNRYEDFVAAHIFSVWNAHYVGAFYPWHRWFLFHFEKELQSCGFQGGLPYWDWTLDTTSEQKFLGSPIFDTVRGFGGNGEYVPTNQLTPAPTMLLASRPKLLAANRTGGGCLVDGPFSGLSSELGPRDNLKKMGRHCVTRDLGYAYMWNTTDLNLVNTAMKFPNFGLYGNKTEFSYHAGGHWAIGGEYATMSDMWASPLDPIFFLHHSNLDRAWWSWETRDLDVRVDDISGPLFTQDYHNKEGGNYTIDSIIRLGVTSPVEVRIGDIMHIQQGPLCYTYDQLY</sequence>
<dbReference type="AlphaFoldDB" id="W3XEQ4"/>
<dbReference type="EMBL" id="KI912110">
    <property type="protein sequence ID" value="ETS84583.1"/>
    <property type="molecule type" value="Genomic_DNA"/>
</dbReference>
<keyword evidence="1" id="KW-0479">Metal-binding</keyword>
<name>W3XEQ4_PESFW</name>
<dbReference type="OrthoDB" id="6132182at2759"/>
<dbReference type="PANTHER" id="PTHR11474">
    <property type="entry name" value="TYROSINASE FAMILY MEMBER"/>
    <property type="match status" value="1"/>
</dbReference>
<dbReference type="SUPFAM" id="SSF48056">
    <property type="entry name" value="Di-copper centre-containing domain"/>
    <property type="match status" value="1"/>
</dbReference>
<dbReference type="PROSITE" id="PS00498">
    <property type="entry name" value="TYROSINASE_2"/>
    <property type="match status" value="1"/>
</dbReference>
<keyword evidence="3" id="KW-0472">Membrane</keyword>